<keyword evidence="3" id="KW-1185">Reference proteome</keyword>
<gene>
    <name evidence="2" type="ORF">LACBIDRAFT_315080</name>
</gene>
<feature type="region of interest" description="Disordered" evidence="1">
    <location>
        <begin position="1"/>
        <end position="37"/>
    </location>
</feature>
<reference evidence="2 3" key="1">
    <citation type="journal article" date="2008" name="Nature">
        <title>The genome of Laccaria bicolor provides insights into mycorrhizal symbiosis.</title>
        <authorList>
            <person name="Martin F."/>
            <person name="Aerts A."/>
            <person name="Ahren D."/>
            <person name="Brun A."/>
            <person name="Danchin E.G.J."/>
            <person name="Duchaussoy F."/>
            <person name="Gibon J."/>
            <person name="Kohler A."/>
            <person name="Lindquist E."/>
            <person name="Pereda V."/>
            <person name="Salamov A."/>
            <person name="Shapiro H.J."/>
            <person name="Wuyts J."/>
            <person name="Blaudez D."/>
            <person name="Buee M."/>
            <person name="Brokstein P."/>
            <person name="Canbaeck B."/>
            <person name="Cohen D."/>
            <person name="Courty P.E."/>
            <person name="Coutinho P.M."/>
            <person name="Delaruelle C."/>
            <person name="Detter J.C."/>
            <person name="Deveau A."/>
            <person name="DiFazio S."/>
            <person name="Duplessis S."/>
            <person name="Fraissinet-Tachet L."/>
            <person name="Lucic E."/>
            <person name="Frey-Klett P."/>
            <person name="Fourrey C."/>
            <person name="Feussner I."/>
            <person name="Gay G."/>
            <person name="Grimwood J."/>
            <person name="Hoegger P.J."/>
            <person name="Jain P."/>
            <person name="Kilaru S."/>
            <person name="Labbe J."/>
            <person name="Lin Y.C."/>
            <person name="Legue V."/>
            <person name="Le Tacon F."/>
            <person name="Marmeisse R."/>
            <person name="Melayah D."/>
            <person name="Montanini B."/>
            <person name="Muratet M."/>
            <person name="Nehls U."/>
            <person name="Niculita-Hirzel H."/>
            <person name="Oudot-Le Secq M.P."/>
            <person name="Peter M."/>
            <person name="Quesneville H."/>
            <person name="Rajashekar B."/>
            <person name="Reich M."/>
            <person name="Rouhier N."/>
            <person name="Schmutz J."/>
            <person name="Yin T."/>
            <person name="Chalot M."/>
            <person name="Henrissat B."/>
            <person name="Kuees U."/>
            <person name="Lucas S."/>
            <person name="Van de Peer Y."/>
            <person name="Podila G.K."/>
            <person name="Polle A."/>
            <person name="Pukkila P.J."/>
            <person name="Richardson P.M."/>
            <person name="Rouze P."/>
            <person name="Sanders I.R."/>
            <person name="Stajich J.E."/>
            <person name="Tunlid A."/>
            <person name="Tuskan G."/>
            <person name="Grigoriev I.V."/>
        </authorList>
    </citation>
    <scope>NUCLEOTIDE SEQUENCE [LARGE SCALE GENOMIC DNA]</scope>
    <source>
        <strain evidence="3">S238N-H82 / ATCC MYA-4686</strain>
    </source>
</reference>
<protein>
    <submittedName>
        <fullName evidence="2">Predicted protein</fullName>
    </submittedName>
</protein>
<evidence type="ECO:0000313" key="2">
    <source>
        <dbReference type="EMBL" id="EDQ99924.1"/>
    </source>
</evidence>
<dbReference type="EMBL" id="DS547157">
    <property type="protein sequence ID" value="EDQ99924.1"/>
    <property type="molecule type" value="Genomic_DNA"/>
</dbReference>
<dbReference type="AlphaFoldDB" id="B0DZS1"/>
<dbReference type="KEGG" id="lbc:LACBIDRAFT_315080"/>
<evidence type="ECO:0000256" key="1">
    <source>
        <dbReference type="SAM" id="MobiDB-lite"/>
    </source>
</evidence>
<dbReference type="Proteomes" id="UP000001194">
    <property type="component" value="Unassembled WGS sequence"/>
</dbReference>
<name>B0DZS1_LACBS</name>
<accession>B0DZS1</accession>
<evidence type="ECO:0000313" key="3">
    <source>
        <dbReference type="Proteomes" id="UP000001194"/>
    </source>
</evidence>
<dbReference type="GeneID" id="6085076"/>
<dbReference type="InParanoid" id="B0DZS1"/>
<organism evidence="3">
    <name type="scientific">Laccaria bicolor (strain S238N-H82 / ATCC MYA-4686)</name>
    <name type="common">Bicoloured deceiver</name>
    <name type="synonym">Laccaria laccata var. bicolor</name>
    <dbReference type="NCBI Taxonomy" id="486041"/>
    <lineage>
        <taxon>Eukaryota</taxon>
        <taxon>Fungi</taxon>
        <taxon>Dikarya</taxon>
        <taxon>Basidiomycota</taxon>
        <taxon>Agaricomycotina</taxon>
        <taxon>Agaricomycetes</taxon>
        <taxon>Agaricomycetidae</taxon>
        <taxon>Agaricales</taxon>
        <taxon>Agaricineae</taxon>
        <taxon>Hydnangiaceae</taxon>
        <taxon>Laccaria</taxon>
    </lineage>
</organism>
<sequence length="57" mass="6551">MARKTKIINHKDGEQSSRDRIITTPRPTPLHWQGRKRRPALDELVSETLNSTPWGAC</sequence>
<dbReference type="HOGENOM" id="CLU_2996875_0_0_1"/>
<dbReference type="RefSeq" id="XP_001889467.1">
    <property type="nucleotide sequence ID" value="XM_001889432.1"/>
</dbReference>
<proteinExistence type="predicted"/>
<feature type="compositionally biased region" description="Basic and acidic residues" evidence="1">
    <location>
        <begin position="9"/>
        <end position="21"/>
    </location>
</feature>